<dbReference type="AlphaFoldDB" id="A0A0N7MA37"/>
<accession>A0A0N7MA37</accession>
<dbReference type="GO" id="GO:0006508">
    <property type="term" value="P:proteolysis"/>
    <property type="evidence" value="ECO:0007669"/>
    <property type="project" value="InterPro"/>
</dbReference>
<evidence type="ECO:0000256" key="3">
    <source>
        <dbReference type="SAM" id="SignalP"/>
    </source>
</evidence>
<keyword evidence="5" id="KW-1185">Reference proteome</keyword>
<dbReference type="PANTHER" id="PTHR30023">
    <property type="entry name" value="D-ALANYL-D-ALANINE CARBOXYPEPTIDASE"/>
    <property type="match status" value="1"/>
</dbReference>
<dbReference type="RefSeq" id="WP_058312228.1">
    <property type="nucleotide sequence ID" value="NZ_CYTW01000003.1"/>
</dbReference>
<dbReference type="GO" id="GO:0009002">
    <property type="term" value="F:serine-type D-Ala-D-Ala carboxypeptidase activity"/>
    <property type="evidence" value="ECO:0007669"/>
    <property type="project" value="UniProtKB-EC"/>
</dbReference>
<protein>
    <submittedName>
        <fullName evidence="4">D-alanyl-D-alanine carboxypeptidase DacB</fullName>
        <ecNumber evidence="4">3.4.16.4</ecNumber>
    </submittedName>
</protein>
<dbReference type="InterPro" id="IPR012338">
    <property type="entry name" value="Beta-lactam/transpept-like"/>
</dbReference>
<evidence type="ECO:0000313" key="4">
    <source>
        <dbReference type="EMBL" id="CUK06862.1"/>
    </source>
</evidence>
<feature type="chain" id="PRO_5006016011" evidence="3">
    <location>
        <begin position="25"/>
        <end position="496"/>
    </location>
</feature>
<gene>
    <name evidence="4" type="primary">dacB</name>
    <name evidence="4" type="ORF">PH7735_03078</name>
</gene>
<dbReference type="PANTHER" id="PTHR30023:SF0">
    <property type="entry name" value="PENICILLIN-SENSITIVE CARBOXYPEPTIDASE A"/>
    <property type="match status" value="1"/>
</dbReference>
<organism evidence="4 5">
    <name type="scientific">Shimia thalassica</name>
    <dbReference type="NCBI Taxonomy" id="1715693"/>
    <lineage>
        <taxon>Bacteria</taxon>
        <taxon>Pseudomonadati</taxon>
        <taxon>Pseudomonadota</taxon>
        <taxon>Alphaproteobacteria</taxon>
        <taxon>Rhodobacterales</taxon>
        <taxon>Roseobacteraceae</taxon>
    </lineage>
</organism>
<dbReference type="NCBIfam" id="TIGR00666">
    <property type="entry name" value="PBP4"/>
    <property type="match status" value="1"/>
</dbReference>
<evidence type="ECO:0000256" key="2">
    <source>
        <dbReference type="ARBA" id="ARBA00022801"/>
    </source>
</evidence>
<dbReference type="InterPro" id="IPR006311">
    <property type="entry name" value="TAT_signal"/>
</dbReference>
<dbReference type="SUPFAM" id="SSF56601">
    <property type="entry name" value="beta-lactamase/transpeptidase-like"/>
    <property type="match status" value="1"/>
</dbReference>
<dbReference type="Gene3D" id="3.50.80.20">
    <property type="entry name" value="D-Ala-D-Ala carboxypeptidase C, peptidase S13"/>
    <property type="match status" value="1"/>
</dbReference>
<dbReference type="Proteomes" id="UP000051870">
    <property type="component" value="Unassembled WGS sequence"/>
</dbReference>
<evidence type="ECO:0000313" key="5">
    <source>
        <dbReference type="Proteomes" id="UP000051870"/>
    </source>
</evidence>
<dbReference type="EC" id="3.4.16.4" evidence="4"/>
<dbReference type="EMBL" id="CYTW01000003">
    <property type="protein sequence ID" value="CUK06862.1"/>
    <property type="molecule type" value="Genomic_DNA"/>
</dbReference>
<feature type="signal peptide" evidence="3">
    <location>
        <begin position="1"/>
        <end position="24"/>
    </location>
</feature>
<comment type="similarity">
    <text evidence="1">Belongs to the peptidase S13 family.</text>
</comment>
<reference evidence="5" key="1">
    <citation type="submission" date="2015-09" db="EMBL/GenBank/DDBJ databases">
        <authorList>
            <person name="Rodrigo-Torres Lidia"/>
            <person name="Arahal R.David."/>
        </authorList>
    </citation>
    <scope>NUCLEOTIDE SEQUENCE [LARGE SCALE GENOMIC DNA]</scope>
    <source>
        <strain evidence="5">CECT 7735</strain>
    </source>
</reference>
<dbReference type="Gene3D" id="3.40.710.10">
    <property type="entry name" value="DD-peptidase/beta-lactamase superfamily"/>
    <property type="match status" value="2"/>
</dbReference>
<evidence type="ECO:0000256" key="1">
    <source>
        <dbReference type="ARBA" id="ARBA00006096"/>
    </source>
</evidence>
<proteinExistence type="inferred from homology"/>
<dbReference type="InterPro" id="IPR000667">
    <property type="entry name" value="Peptidase_S13"/>
</dbReference>
<dbReference type="GO" id="GO:0000270">
    <property type="term" value="P:peptidoglycan metabolic process"/>
    <property type="evidence" value="ECO:0007669"/>
    <property type="project" value="TreeGrafter"/>
</dbReference>
<name>A0A0N7MA37_9RHOB</name>
<sequence>MTKRISRRLFLSGAFAGAALPVWANPPSVSLRPVLRPDGLGKRTAPAASSLIRSSGISGEIGFAVADAKTGLVLEGHQPAAGVPPASVTKALTAMYALDVLGADYRFETTLVTTGTIKNGVLGGDLVLVGGGDPTLDTDTLANMAAQLKEAGVREVKGQFLVYGGALPFVRKLDPLQPDHAGYSPAISGLNLNYNRVHFEWKHGSKGWVVTMDARSKKYRPDVSVAKMKVTSRSVPVYTYEARKNVDHWTVASRALGKGGARWLPVRQPELYAGDVFRTLARANGIVLGKARKTNNRPAGQVVVRYQSGTLRPILKAMLKYSTNLTAEVVGMTASKRRGAPLGSLEDSANEMNRWARDRLGMAHAALVDHSGLGANSRLRPAELVSALAKAGSQTTLQPILKEFKFRDQKGRPVKQQAIHVAAKTGTLNFVSGLAGYMTAQDGTELAFAIFAVDADARRSIKEGERERPPGARTWNRKAKQLQQKLIERWDVLYGA</sequence>
<keyword evidence="4" id="KW-0645">Protease</keyword>
<dbReference type="GeneID" id="83882067"/>
<dbReference type="Pfam" id="PF02113">
    <property type="entry name" value="Peptidase_S13"/>
    <property type="match status" value="1"/>
</dbReference>
<keyword evidence="4" id="KW-0121">Carboxypeptidase</keyword>
<dbReference type="PROSITE" id="PS51318">
    <property type="entry name" value="TAT"/>
    <property type="match status" value="1"/>
</dbReference>
<dbReference type="PRINTS" id="PR00922">
    <property type="entry name" value="DADACBPTASE3"/>
</dbReference>
<keyword evidence="2 4" id="KW-0378">Hydrolase</keyword>
<dbReference type="STRING" id="1715693.PH7735_03078"/>
<keyword evidence="3" id="KW-0732">Signal</keyword>